<organism evidence="6">
    <name type="scientific">marine sediment metagenome</name>
    <dbReference type="NCBI Taxonomy" id="412755"/>
    <lineage>
        <taxon>unclassified sequences</taxon>
        <taxon>metagenomes</taxon>
        <taxon>ecological metagenomes</taxon>
    </lineage>
</organism>
<dbReference type="EMBL" id="BART01007852">
    <property type="protein sequence ID" value="GAG64634.1"/>
    <property type="molecule type" value="Genomic_DNA"/>
</dbReference>
<dbReference type="EC" id="2.1.2.2" evidence="2"/>
<name>X0Z6A3_9ZZZZ</name>
<dbReference type="GO" id="GO:0004644">
    <property type="term" value="F:phosphoribosylglycinamide formyltransferase activity"/>
    <property type="evidence" value="ECO:0007669"/>
    <property type="project" value="UniProtKB-EC"/>
</dbReference>
<reference evidence="6" key="1">
    <citation type="journal article" date="2014" name="Front. Microbiol.">
        <title>High frequency of phylogenetically diverse reductive dehalogenase-homologous genes in deep subseafloor sedimentary metagenomes.</title>
        <authorList>
            <person name="Kawai M."/>
            <person name="Futagami T."/>
            <person name="Toyoda A."/>
            <person name="Takaki Y."/>
            <person name="Nishi S."/>
            <person name="Hori S."/>
            <person name="Arai W."/>
            <person name="Tsubouchi T."/>
            <person name="Morono Y."/>
            <person name="Uchiyama I."/>
            <person name="Ito T."/>
            <person name="Fujiyama A."/>
            <person name="Inagaki F."/>
            <person name="Takami H."/>
        </authorList>
    </citation>
    <scope>NUCLEOTIDE SEQUENCE</scope>
    <source>
        <strain evidence="6">Expedition CK06-06</strain>
    </source>
</reference>
<dbReference type="SUPFAM" id="SSF53328">
    <property type="entry name" value="Formyltransferase"/>
    <property type="match status" value="1"/>
</dbReference>
<dbReference type="PANTHER" id="PTHR43369:SF2">
    <property type="entry name" value="PHOSPHORIBOSYLGLYCINAMIDE FORMYLTRANSFERASE"/>
    <property type="match status" value="1"/>
</dbReference>
<protein>
    <recommendedName>
        <fullName evidence="2">phosphoribosylglycinamide formyltransferase 1</fullName>
        <ecNumber evidence="2">2.1.2.2</ecNumber>
    </recommendedName>
</protein>
<evidence type="ECO:0000259" key="5">
    <source>
        <dbReference type="Pfam" id="PF00551"/>
    </source>
</evidence>
<evidence type="ECO:0000313" key="6">
    <source>
        <dbReference type="EMBL" id="GAG64634.1"/>
    </source>
</evidence>
<accession>X0Z6A3</accession>
<gene>
    <name evidence="6" type="ORF">S01H4_17786</name>
</gene>
<comment type="caution">
    <text evidence="6">The sequence shown here is derived from an EMBL/GenBank/DDBJ whole genome shotgun (WGS) entry which is preliminary data.</text>
</comment>
<feature type="domain" description="Formyl transferase N-terminal" evidence="5">
    <location>
        <begin position="2"/>
        <end position="67"/>
    </location>
</feature>
<dbReference type="InterPro" id="IPR036477">
    <property type="entry name" value="Formyl_transf_N_sf"/>
</dbReference>
<dbReference type="GO" id="GO:0005829">
    <property type="term" value="C:cytosol"/>
    <property type="evidence" value="ECO:0007669"/>
    <property type="project" value="TreeGrafter"/>
</dbReference>
<evidence type="ECO:0000256" key="2">
    <source>
        <dbReference type="ARBA" id="ARBA00012254"/>
    </source>
</evidence>
<dbReference type="PANTHER" id="PTHR43369">
    <property type="entry name" value="PHOSPHORIBOSYLGLYCINAMIDE FORMYLTRANSFERASE"/>
    <property type="match status" value="1"/>
</dbReference>
<dbReference type="Pfam" id="PF00551">
    <property type="entry name" value="Formyl_trans_N"/>
    <property type="match status" value="1"/>
</dbReference>
<keyword evidence="4" id="KW-0658">Purine biosynthesis</keyword>
<evidence type="ECO:0000256" key="3">
    <source>
        <dbReference type="ARBA" id="ARBA00022679"/>
    </source>
</evidence>
<evidence type="ECO:0000256" key="1">
    <source>
        <dbReference type="ARBA" id="ARBA00005054"/>
    </source>
</evidence>
<dbReference type="GO" id="GO:0006189">
    <property type="term" value="P:'de novo' IMP biosynthetic process"/>
    <property type="evidence" value="ECO:0007669"/>
    <property type="project" value="TreeGrafter"/>
</dbReference>
<evidence type="ECO:0000256" key="4">
    <source>
        <dbReference type="ARBA" id="ARBA00022755"/>
    </source>
</evidence>
<dbReference type="Gene3D" id="3.40.50.170">
    <property type="entry name" value="Formyl transferase, N-terminal domain"/>
    <property type="match status" value="1"/>
</dbReference>
<keyword evidence="3" id="KW-0808">Transferase</keyword>
<comment type="pathway">
    <text evidence="1">Purine metabolism; IMP biosynthesis via de novo pathway; N(2)-formyl-N(1)-(5-phospho-D-ribosyl)glycinamide from N(1)-(5-phospho-D-ribosyl)glycinamide (10-formyl THF route): step 1/1.</text>
</comment>
<dbReference type="InterPro" id="IPR002376">
    <property type="entry name" value="Formyl_transf_N"/>
</dbReference>
<dbReference type="AlphaFoldDB" id="X0Z6A3"/>
<sequence>MYGKHVHDAVFCRGTKLSGATVHLVNNEYDAGPIVLQKAVSIEDAQSGDEVAKRVLEIEHEIFPQAVKLLVEERLEVNGLRVTIKSGEQAIGND</sequence>
<proteinExistence type="predicted"/>